<evidence type="ECO:0000259" key="4">
    <source>
        <dbReference type="SMART" id="SM00382"/>
    </source>
</evidence>
<dbReference type="SMART" id="SM00382">
    <property type="entry name" value="AAA"/>
    <property type="match status" value="1"/>
</dbReference>
<comment type="subcellular location">
    <subcellularLocation>
        <location evidence="1">Mitochondrion inner membrane</location>
        <topology evidence="1">Single-pass membrane protein</topology>
    </subcellularLocation>
</comment>
<feature type="domain" description="AAA+ ATPase" evidence="4">
    <location>
        <begin position="326"/>
        <end position="478"/>
    </location>
</feature>
<dbReference type="Pfam" id="PF00004">
    <property type="entry name" value="AAA"/>
    <property type="match status" value="1"/>
</dbReference>
<dbReference type="GO" id="GO:0005743">
    <property type="term" value="C:mitochondrial inner membrane"/>
    <property type="evidence" value="ECO:0007669"/>
    <property type="project" value="UniProtKB-SubCell"/>
</dbReference>
<dbReference type="AlphaFoldDB" id="G0UXC5"/>
<dbReference type="Pfam" id="PF08740">
    <property type="entry name" value="BCS1_N"/>
    <property type="match status" value="1"/>
</dbReference>
<protein>
    <submittedName>
        <fullName evidence="6">Putative ATP-dependent chaperone</fullName>
    </submittedName>
</protein>
<dbReference type="InterPro" id="IPR014851">
    <property type="entry name" value="BCS1_N"/>
</dbReference>
<reference evidence="6" key="1">
    <citation type="journal article" date="2012" name="Proc. Natl. Acad. Sci. U.S.A.">
        <title>Antigenic diversity is generated by distinct evolutionary mechanisms in African trypanosome species.</title>
        <authorList>
            <person name="Jackson A.P."/>
            <person name="Berry A."/>
            <person name="Aslett M."/>
            <person name="Allison H.C."/>
            <person name="Burton P."/>
            <person name="Vavrova-Anderson J."/>
            <person name="Brown R."/>
            <person name="Browne H."/>
            <person name="Corton N."/>
            <person name="Hauser H."/>
            <person name="Gamble J."/>
            <person name="Gilderthorp R."/>
            <person name="Marcello L."/>
            <person name="McQuillan J."/>
            <person name="Otto T.D."/>
            <person name="Quail M.A."/>
            <person name="Sanders M.J."/>
            <person name="van Tonder A."/>
            <person name="Ginger M.L."/>
            <person name="Field M.C."/>
            <person name="Barry J.D."/>
            <person name="Hertz-Fowler C."/>
            <person name="Berriman M."/>
        </authorList>
    </citation>
    <scope>NUCLEOTIDE SEQUENCE</scope>
    <source>
        <strain evidence="6">IL3000</strain>
    </source>
</reference>
<dbReference type="SMART" id="SM01024">
    <property type="entry name" value="BCS1_N"/>
    <property type="match status" value="1"/>
</dbReference>
<evidence type="ECO:0000256" key="2">
    <source>
        <dbReference type="ARBA" id="ARBA00007448"/>
    </source>
</evidence>
<dbReference type="GO" id="GO:0016887">
    <property type="term" value="F:ATP hydrolysis activity"/>
    <property type="evidence" value="ECO:0007669"/>
    <property type="project" value="InterPro"/>
</dbReference>
<dbReference type="InterPro" id="IPR003959">
    <property type="entry name" value="ATPase_AAA_core"/>
</dbReference>
<dbReference type="InterPro" id="IPR003593">
    <property type="entry name" value="AAA+_ATPase"/>
</dbReference>
<dbReference type="EMBL" id="HE575323">
    <property type="protein sequence ID" value="CCC94042.1"/>
    <property type="molecule type" value="Genomic_DNA"/>
</dbReference>
<evidence type="ECO:0000256" key="1">
    <source>
        <dbReference type="ARBA" id="ARBA00004434"/>
    </source>
</evidence>
<name>G0UXC5_TRYCI</name>
<dbReference type="PANTHER" id="PTHR23070">
    <property type="entry name" value="BCS1 AAA-TYPE ATPASE"/>
    <property type="match status" value="1"/>
</dbReference>
<comment type="similarity">
    <text evidence="2">Belongs to the AAA ATPase family. BCS1 subfamily.</text>
</comment>
<evidence type="ECO:0000256" key="3">
    <source>
        <dbReference type="ARBA" id="ARBA00022792"/>
    </source>
</evidence>
<proteinExistence type="inferred from homology"/>
<keyword evidence="3" id="KW-0472">Membrane</keyword>
<evidence type="ECO:0000313" key="6">
    <source>
        <dbReference type="EMBL" id="CCC94042.1"/>
    </source>
</evidence>
<dbReference type="PROSITE" id="PS51257">
    <property type="entry name" value="PROKAR_LIPOPROTEIN"/>
    <property type="match status" value="1"/>
</dbReference>
<gene>
    <name evidence="6" type="ORF">TCIL3000_10_8180</name>
</gene>
<dbReference type="InterPro" id="IPR050747">
    <property type="entry name" value="Mitochondrial_chaperone_BCS1"/>
</dbReference>
<dbReference type="InterPro" id="IPR027417">
    <property type="entry name" value="P-loop_NTPase"/>
</dbReference>
<accession>G0UXC5</accession>
<dbReference type="VEuPathDB" id="TriTrypDB:TcIL3000_10_8180"/>
<dbReference type="Gene3D" id="3.40.50.300">
    <property type="entry name" value="P-loop containing nucleotide triphosphate hydrolases"/>
    <property type="match status" value="1"/>
</dbReference>
<feature type="domain" description="BCS1 N-terminal" evidence="5">
    <location>
        <begin position="109"/>
        <end position="296"/>
    </location>
</feature>
<keyword evidence="3" id="KW-0999">Mitochondrion inner membrane</keyword>
<organism evidence="6">
    <name type="scientific">Trypanosoma congolense (strain IL3000)</name>
    <dbReference type="NCBI Taxonomy" id="1068625"/>
    <lineage>
        <taxon>Eukaryota</taxon>
        <taxon>Discoba</taxon>
        <taxon>Euglenozoa</taxon>
        <taxon>Kinetoplastea</taxon>
        <taxon>Metakinetoplastina</taxon>
        <taxon>Trypanosomatida</taxon>
        <taxon>Trypanosomatidae</taxon>
        <taxon>Trypanosoma</taxon>
        <taxon>Nannomonas</taxon>
    </lineage>
</organism>
<dbReference type="SUPFAM" id="SSF52540">
    <property type="entry name" value="P-loop containing nucleoside triphosphate hydrolases"/>
    <property type="match status" value="1"/>
</dbReference>
<sequence length="541" mass="59975">MRRCFLSNRAVAGGWLALGCGSIEGGAHRARLRPKAGERPLPTTGFFPLFSKKWVMRPKCSLSKFRGPCSKKRRGRIVKKEGKVGSGGSGDNGRGSFHHDALHVAVLIFLLGVMWEFLNSQRDNVIRKLREWAFLTLEVRSSREEYAMIINWMGIQPHGTTTRNISLKPISVVHESPDSTGEGGPGECPGNLSHQNEFVPGFGSHYMTFEGTRLWITRSIDTTKQYRSSALVDREDEVLQLVFFTRDRSVAQRFLKAVRSAWDDQAKSTVRVYIPGGWGSRWEFLSRRLRRPVSTLQFPESTMDIIGDVRLFLESRELYMSLGIPWRRGYLFEGSPGTGKTSFIVALASELSLPIYLLSLQSHQLDDAALIKLVNCIPPKSILVIEDLETAIKSSATGASCDTGRGSNQSNHCVDTEVGGGRAAGVSLSALLNAIDGIASSEGRLLIITSNDASRLPAQQALLRPGRIDHHVHFTPLDSAAMEVMRRSFRRFCEELGVAIEGVTSLETAHSMSTLCKTPAELQNDLLSAFYMSQHHEERSL</sequence>
<evidence type="ECO:0000259" key="5">
    <source>
        <dbReference type="SMART" id="SM01024"/>
    </source>
</evidence>
<keyword evidence="3" id="KW-0496">Mitochondrion</keyword>
<dbReference type="GO" id="GO:0005524">
    <property type="term" value="F:ATP binding"/>
    <property type="evidence" value="ECO:0007669"/>
    <property type="project" value="InterPro"/>
</dbReference>